<accession>A0A0Q3EJ34</accession>
<dbReference type="EMBL" id="CM000883">
    <property type="protein sequence ID" value="KQJ87727.1"/>
    <property type="molecule type" value="Genomic_DNA"/>
</dbReference>
<dbReference type="AlphaFoldDB" id="A0A0Q3EJ34"/>
<name>A0A0Q3EJ34_BRADI</name>
<feature type="region of interest" description="Disordered" evidence="1">
    <location>
        <begin position="508"/>
        <end position="545"/>
    </location>
</feature>
<organism evidence="3">
    <name type="scientific">Brachypodium distachyon</name>
    <name type="common">Purple false brome</name>
    <name type="synonym">Trachynia distachya</name>
    <dbReference type="NCBI Taxonomy" id="15368"/>
    <lineage>
        <taxon>Eukaryota</taxon>
        <taxon>Viridiplantae</taxon>
        <taxon>Streptophyta</taxon>
        <taxon>Embryophyta</taxon>
        <taxon>Tracheophyta</taxon>
        <taxon>Spermatophyta</taxon>
        <taxon>Magnoliopsida</taxon>
        <taxon>Liliopsida</taxon>
        <taxon>Poales</taxon>
        <taxon>Poaceae</taxon>
        <taxon>BOP clade</taxon>
        <taxon>Pooideae</taxon>
        <taxon>Stipodae</taxon>
        <taxon>Brachypodieae</taxon>
        <taxon>Brachypodium</taxon>
    </lineage>
</organism>
<dbReference type="EnsemblPlants" id="KQJ87727">
    <property type="protein sequence ID" value="KQJ87727"/>
    <property type="gene ID" value="BRADI_4g13222v3"/>
</dbReference>
<feature type="region of interest" description="Disordered" evidence="1">
    <location>
        <begin position="569"/>
        <end position="612"/>
    </location>
</feature>
<keyword evidence="5" id="KW-1185">Reference proteome</keyword>
<proteinExistence type="predicted"/>
<evidence type="ECO:0000313" key="5">
    <source>
        <dbReference type="Proteomes" id="UP000008810"/>
    </source>
</evidence>
<feature type="region of interest" description="Disordered" evidence="1">
    <location>
        <begin position="150"/>
        <end position="181"/>
    </location>
</feature>
<evidence type="ECO:0000313" key="4">
    <source>
        <dbReference type="EnsemblPlants" id="KQJ87727"/>
    </source>
</evidence>
<feature type="compositionally biased region" description="Basic and acidic residues" evidence="1">
    <location>
        <begin position="508"/>
        <end position="524"/>
    </location>
</feature>
<protein>
    <recommendedName>
        <fullName evidence="2">DUF4283 domain-containing protein</fullName>
    </recommendedName>
</protein>
<dbReference type="Gramene" id="KQJ87727">
    <property type="protein sequence ID" value="KQJ87727"/>
    <property type="gene ID" value="BRADI_4g13222v3"/>
</dbReference>
<reference evidence="3" key="2">
    <citation type="submission" date="2017-06" db="EMBL/GenBank/DDBJ databases">
        <title>WGS assembly of Brachypodium distachyon.</title>
        <authorList>
            <consortium name="The International Brachypodium Initiative"/>
            <person name="Lucas S."/>
            <person name="Harmon-Smith M."/>
            <person name="Lail K."/>
            <person name="Tice H."/>
            <person name="Grimwood J."/>
            <person name="Bruce D."/>
            <person name="Barry K."/>
            <person name="Shu S."/>
            <person name="Lindquist E."/>
            <person name="Wang M."/>
            <person name="Pitluck S."/>
            <person name="Vogel J.P."/>
            <person name="Garvin D.F."/>
            <person name="Mockler T.C."/>
            <person name="Schmutz J."/>
            <person name="Rokhsar D."/>
            <person name="Bevan M.W."/>
        </authorList>
    </citation>
    <scope>NUCLEOTIDE SEQUENCE</scope>
    <source>
        <strain evidence="3">Bd21</strain>
    </source>
</reference>
<sequence>MLATLLCYKTSRGERGFEKELQELRRRLAVAASRYGSFVGDDILYDKETFRLCVRRAFERASKGEDPERIFPVKSDLLPEIADLRRQMIDLLRRPKISVEAATTDLTTTSQTQPISPVPMIPASQIAADLPRSVPHEICVIVEGVDQGITEGRPEQITDGDSGQKSRPVGSGGSVAGQSHEEMGDAIVTDLVRLRPGEENPTNAQEVPDPPWQCCMAANGNRGKESQGSNAGDVVSDYVRRPGRNTWRREFSLAANRVVDFDKMQVEMASKWIVVGRFITTGTFSSSRLFQRMREIWHLRGGMEYKELAGSRFLIEFEQEGDFLHVLTGGPWTYLGDALLVVAYDGVSSVADIDIHILPIWVRIFDLPVPMLNATAGREVGELLGPVRMVHTDNRGKAWDNFLRVRIEHDIYRPIESVVRIQDKMGRNFKRYDVKYERIPRFCFYCGIVGHCYSSCLIPEEDKKVRFCEDQIASPYKKFDHRSFYLPGEQSRAKKQLYLPSRDMLGRWKGDGRSAAPEEGKDGGLRTQNTAHAVPTASPVSADRNVTDPVVADALNGVSDAVGKLTVTGHTLDSQGEKEAVPKETTPAAKPKGKTSSRRRTKTDGQKGTHIKAARTEQNVEKIGRLEGSESKMQNERVARQKALQVLKDKIQLLGKRRLEEYMEGKEVEDEAQKKIKHAPAVLAAGQGEGNEGIRQTEATSHGATGELTGAKESARQEQ</sequence>
<feature type="compositionally biased region" description="Basic residues" evidence="1">
    <location>
        <begin position="591"/>
        <end position="601"/>
    </location>
</feature>
<evidence type="ECO:0000256" key="1">
    <source>
        <dbReference type="SAM" id="MobiDB-lite"/>
    </source>
</evidence>
<reference evidence="3 4" key="1">
    <citation type="journal article" date="2010" name="Nature">
        <title>Genome sequencing and analysis of the model grass Brachypodium distachyon.</title>
        <authorList>
            <consortium name="International Brachypodium Initiative"/>
        </authorList>
    </citation>
    <scope>NUCLEOTIDE SEQUENCE [LARGE SCALE GENOMIC DNA]</scope>
    <source>
        <strain evidence="3 4">Bd21</strain>
    </source>
</reference>
<dbReference type="InParanoid" id="A0A0Q3EJ34"/>
<dbReference type="Proteomes" id="UP000008810">
    <property type="component" value="Chromosome 4"/>
</dbReference>
<dbReference type="STRING" id="15368.A0A0Q3EJ34"/>
<reference evidence="4" key="3">
    <citation type="submission" date="2018-08" db="UniProtKB">
        <authorList>
            <consortium name="EnsemblPlants"/>
        </authorList>
    </citation>
    <scope>IDENTIFICATION</scope>
    <source>
        <strain evidence="4">cv. Bd21</strain>
    </source>
</reference>
<evidence type="ECO:0000259" key="2">
    <source>
        <dbReference type="Pfam" id="PF14111"/>
    </source>
</evidence>
<dbReference type="PANTHER" id="PTHR31286:SF166">
    <property type="entry name" value="OS01G0177800 PROTEIN"/>
    <property type="match status" value="1"/>
</dbReference>
<dbReference type="OrthoDB" id="656261at2759"/>
<dbReference type="InterPro" id="IPR025558">
    <property type="entry name" value="DUF4283"/>
</dbReference>
<dbReference type="PANTHER" id="PTHR31286">
    <property type="entry name" value="GLYCINE-RICH CELL WALL STRUCTURAL PROTEIN 1.8-LIKE"/>
    <property type="match status" value="1"/>
</dbReference>
<dbReference type="Pfam" id="PF14111">
    <property type="entry name" value="DUF4283"/>
    <property type="match status" value="1"/>
</dbReference>
<dbReference type="ExpressionAtlas" id="A0A0Q3EJ34">
    <property type="expression patterns" value="baseline and differential"/>
</dbReference>
<feature type="domain" description="DUF4283" evidence="2">
    <location>
        <begin position="271"/>
        <end position="340"/>
    </location>
</feature>
<feature type="region of interest" description="Disordered" evidence="1">
    <location>
        <begin position="684"/>
        <end position="719"/>
    </location>
</feature>
<gene>
    <name evidence="3" type="ORF">BRADI_4g13222v3</name>
</gene>
<evidence type="ECO:0000313" key="3">
    <source>
        <dbReference type="EMBL" id="KQJ87727.1"/>
    </source>
</evidence>
<dbReference type="InterPro" id="IPR040256">
    <property type="entry name" value="At4g02000-like"/>
</dbReference>